<proteinExistence type="predicted"/>
<gene>
    <name evidence="3" type="ORF">TVAG_449230</name>
</gene>
<dbReference type="GO" id="GO:0000226">
    <property type="term" value="P:microtubule cytoskeleton organization"/>
    <property type="evidence" value="ECO:0000318"/>
    <property type="project" value="GO_Central"/>
</dbReference>
<feature type="compositionally biased region" description="Basic residues" evidence="1">
    <location>
        <begin position="388"/>
        <end position="397"/>
    </location>
</feature>
<dbReference type="Proteomes" id="UP000001542">
    <property type="component" value="Unassembled WGS sequence"/>
</dbReference>
<reference evidence="3" key="2">
    <citation type="journal article" date="2007" name="Science">
        <title>Draft genome sequence of the sexually transmitted pathogen Trichomonas vaginalis.</title>
        <authorList>
            <person name="Carlton J.M."/>
            <person name="Hirt R.P."/>
            <person name="Silva J.C."/>
            <person name="Delcher A.L."/>
            <person name="Schatz M."/>
            <person name="Zhao Q."/>
            <person name="Wortman J.R."/>
            <person name="Bidwell S.L."/>
            <person name="Alsmark U.C.M."/>
            <person name="Besteiro S."/>
            <person name="Sicheritz-Ponten T."/>
            <person name="Noel C.J."/>
            <person name="Dacks J.B."/>
            <person name="Foster P.G."/>
            <person name="Simillion C."/>
            <person name="Van de Peer Y."/>
            <person name="Miranda-Saavedra D."/>
            <person name="Barton G.J."/>
            <person name="Westrop G.D."/>
            <person name="Mueller S."/>
            <person name="Dessi D."/>
            <person name="Fiori P.L."/>
            <person name="Ren Q."/>
            <person name="Paulsen I."/>
            <person name="Zhang H."/>
            <person name="Bastida-Corcuera F.D."/>
            <person name="Simoes-Barbosa A."/>
            <person name="Brown M.T."/>
            <person name="Hayes R.D."/>
            <person name="Mukherjee M."/>
            <person name="Okumura C.Y."/>
            <person name="Schneider R."/>
            <person name="Smith A.J."/>
            <person name="Vanacova S."/>
            <person name="Villalvazo M."/>
            <person name="Haas B.J."/>
            <person name="Pertea M."/>
            <person name="Feldblyum T.V."/>
            <person name="Utterback T.R."/>
            <person name="Shu C.L."/>
            <person name="Osoegawa K."/>
            <person name="de Jong P.J."/>
            <person name="Hrdy I."/>
            <person name="Horvathova L."/>
            <person name="Zubacova Z."/>
            <person name="Dolezal P."/>
            <person name="Malik S.B."/>
            <person name="Logsdon J.M. Jr."/>
            <person name="Henze K."/>
            <person name="Gupta A."/>
            <person name="Wang C.C."/>
            <person name="Dunne R.L."/>
            <person name="Upcroft J.A."/>
            <person name="Upcroft P."/>
            <person name="White O."/>
            <person name="Salzberg S.L."/>
            <person name="Tang P."/>
            <person name="Chiu C.-H."/>
            <person name="Lee Y.-S."/>
            <person name="Embley T.M."/>
            <person name="Coombs G.H."/>
            <person name="Mottram J.C."/>
            <person name="Tachezy J."/>
            <person name="Fraser-Liggett C.M."/>
            <person name="Johnson P.J."/>
        </authorList>
    </citation>
    <scope>NUCLEOTIDE SEQUENCE [LARGE SCALE GENOMIC DNA]</scope>
    <source>
        <strain evidence="3">G3</strain>
    </source>
</reference>
<protein>
    <recommendedName>
        <fullName evidence="2">TOG domain-containing protein</fullName>
    </recommendedName>
</protein>
<dbReference type="Gene3D" id="1.25.10.10">
    <property type="entry name" value="Leucine-rich Repeat Variant"/>
    <property type="match status" value="1"/>
</dbReference>
<evidence type="ECO:0000259" key="2">
    <source>
        <dbReference type="SMART" id="SM01349"/>
    </source>
</evidence>
<evidence type="ECO:0000256" key="1">
    <source>
        <dbReference type="SAM" id="MobiDB-lite"/>
    </source>
</evidence>
<accession>A2FI71</accession>
<evidence type="ECO:0000313" key="4">
    <source>
        <dbReference type="Proteomes" id="UP000001542"/>
    </source>
</evidence>
<feature type="compositionally biased region" description="Acidic residues" evidence="1">
    <location>
        <begin position="323"/>
        <end position="334"/>
    </location>
</feature>
<dbReference type="InterPro" id="IPR034085">
    <property type="entry name" value="TOG"/>
</dbReference>
<name>A2FI71_TRIV3</name>
<reference evidence="3" key="1">
    <citation type="submission" date="2006-10" db="EMBL/GenBank/DDBJ databases">
        <authorList>
            <person name="Amadeo P."/>
            <person name="Zhao Q."/>
            <person name="Wortman J."/>
            <person name="Fraser-Liggett C."/>
            <person name="Carlton J."/>
        </authorList>
    </citation>
    <scope>NUCLEOTIDE SEQUENCE</scope>
    <source>
        <strain evidence="3">G3</strain>
    </source>
</reference>
<feature type="compositionally biased region" description="Polar residues" evidence="1">
    <location>
        <begin position="234"/>
        <end position="244"/>
    </location>
</feature>
<dbReference type="KEGG" id="tva:4753139"/>
<organism evidence="3 4">
    <name type="scientific">Trichomonas vaginalis (strain ATCC PRA-98 / G3)</name>
    <dbReference type="NCBI Taxonomy" id="412133"/>
    <lineage>
        <taxon>Eukaryota</taxon>
        <taxon>Metamonada</taxon>
        <taxon>Parabasalia</taxon>
        <taxon>Trichomonadida</taxon>
        <taxon>Trichomonadidae</taxon>
        <taxon>Trichomonas</taxon>
    </lineage>
</organism>
<sequence length="795" mass="90816">MKKSDKNKQLETEDDLNFLKDEIISSIESVTAKEVDTEDEAKSIIEFLRGNMASKEDWSKRNEALTIALQYIKGGIYYFKQGDIQNLVKSIKGLLSDIRPLTIKSTLTFCVGVSQIMKRESYQFISEFIPLMMKLLSHQNINVANCAHISLLEITKTTVNPSLIKQIIPYGNSSDLASKVTVAEMLHIVTETWPAKSIEEVKSQIIDSLTKFSSNSDETLVKISNEAYKNLENVSSRPKTQKSTLPLIFVPRKAKRTDQFSPPRKQKQPQKQSSRQTSKITEPVEDFSEDDIVIKPKKAEPKPTQKEVKEDKPETENITGNEENTEDRLDDFEEVEKQTFIEEGEMPNEQKQEEEEEKAEEIPPEEEEQKEIPQNEEEHKEEEEQQKPQKKQSRIPTKRSAEKQPLQINFEEIIKPSKAEEADLYIEFVSDAINNNDFSQIDPHAEELGPGLKSAINLKPKYSHWLEIVSGLLDKYPEQLQPYIFEIFKETSFNLKIVEKAVQIYTGEVLISDLAASKRSEQNPAAFPFLGALSEINAQVDMLRECPQPHETCAGFCNAVLGLNKLANKTPQISNYVNAHIKKNSFAEDLTKLINQAKEGNNIQEDLQHLLEIFEKDQNAQEMMTIMNSEAIEIFTNENPKQQIAILPLFSNARKFTDVSFSNFVDPIINCMSKEDCEWKEDGKQALTEVLYEVKSMGVLFNIIDRVQDKRRTALEVLHNFFAKATPQRIVPVQKAVAMKLIPYSSSDDDIVRNFVINTFVEINKKIPTVFKKQISKMKPAVQRLVLMKTARANK</sequence>
<dbReference type="SMART" id="SM01349">
    <property type="entry name" value="TOG"/>
    <property type="match status" value="1"/>
</dbReference>
<dbReference type="AlphaFoldDB" id="A2FI71"/>
<feature type="compositionally biased region" description="Basic and acidic residues" evidence="1">
    <location>
        <begin position="292"/>
        <end position="315"/>
    </location>
</feature>
<dbReference type="VEuPathDB" id="TrichDB:TVAGG3_0618130"/>
<feature type="domain" description="TOG" evidence="2">
    <location>
        <begin position="28"/>
        <end position="262"/>
    </location>
</feature>
<dbReference type="VEuPathDB" id="TrichDB:TVAG_449230"/>
<dbReference type="RefSeq" id="XP_001308319.1">
    <property type="nucleotide sequence ID" value="XM_001308318.1"/>
</dbReference>
<evidence type="ECO:0000313" key="3">
    <source>
        <dbReference type="EMBL" id="EAX95389.1"/>
    </source>
</evidence>
<dbReference type="SMR" id="A2FI71"/>
<dbReference type="InterPro" id="IPR016024">
    <property type="entry name" value="ARM-type_fold"/>
</dbReference>
<keyword evidence="4" id="KW-1185">Reference proteome</keyword>
<dbReference type="InterPro" id="IPR011989">
    <property type="entry name" value="ARM-like"/>
</dbReference>
<dbReference type="GO" id="GO:0005881">
    <property type="term" value="C:cytoplasmic microtubule"/>
    <property type="evidence" value="ECO:0000318"/>
    <property type="project" value="GO_Central"/>
</dbReference>
<dbReference type="EMBL" id="DS113808">
    <property type="protein sequence ID" value="EAX95389.1"/>
    <property type="molecule type" value="Genomic_DNA"/>
</dbReference>
<feature type="compositionally biased region" description="Acidic residues" evidence="1">
    <location>
        <begin position="342"/>
        <end position="369"/>
    </location>
</feature>
<dbReference type="GO" id="GO:0008017">
    <property type="term" value="F:microtubule binding"/>
    <property type="evidence" value="ECO:0000318"/>
    <property type="project" value="GO_Central"/>
</dbReference>
<dbReference type="InParanoid" id="A2FI71"/>
<feature type="region of interest" description="Disordered" evidence="1">
    <location>
        <begin position="234"/>
        <end position="404"/>
    </location>
</feature>
<dbReference type="OrthoDB" id="10621603at2759"/>
<dbReference type="SUPFAM" id="SSF48371">
    <property type="entry name" value="ARM repeat"/>
    <property type="match status" value="1"/>
</dbReference>